<sequence>MEDDDKRPEIMCLKVHRVRGEVMVAVCDRDLLGKTFEEGKLCLTVESAFFGEEEATAREVAEALAGATIANLVGERAVACAMETSCIDDKNVIRIDGVPTAQMVRM</sequence>
<gene>
    <name evidence="1" type="ORF">P0O15_02890</name>
</gene>
<accession>A0ABT5X611</accession>
<dbReference type="EMBL" id="JARFPK010000008">
    <property type="protein sequence ID" value="MDF0590125.1"/>
    <property type="molecule type" value="Genomic_DNA"/>
</dbReference>
<evidence type="ECO:0000313" key="1">
    <source>
        <dbReference type="EMBL" id="MDF0590125.1"/>
    </source>
</evidence>
<name>A0ABT5X611_9EURY</name>
<reference evidence="1 2" key="1">
    <citation type="submission" date="2023-03" db="EMBL/GenBank/DDBJ databases">
        <title>WGS of Methanotrichaceae archaeon Mx.</title>
        <authorList>
            <person name="Sorokin D.Y."/>
            <person name="Merkel A.Y."/>
        </authorList>
    </citation>
    <scope>NUCLEOTIDE SEQUENCE [LARGE SCALE GENOMIC DNA]</scope>
    <source>
        <strain evidence="1 2">Mx</strain>
    </source>
</reference>
<dbReference type="Proteomes" id="UP001220010">
    <property type="component" value="Unassembled WGS sequence"/>
</dbReference>
<proteinExistence type="predicted"/>
<dbReference type="InterPro" id="IPR007355">
    <property type="entry name" value="DUF424"/>
</dbReference>
<dbReference type="Pfam" id="PF04242">
    <property type="entry name" value="DUF424"/>
    <property type="match status" value="1"/>
</dbReference>
<protein>
    <submittedName>
        <fullName evidence="1">DUF424 family protein</fullName>
    </submittedName>
</protein>
<keyword evidence="2" id="KW-1185">Reference proteome</keyword>
<dbReference type="Gene3D" id="3.30.1860.10">
    <property type="entry name" value="uncharacterized conserved protein from methanopyrus kandleri domain like"/>
    <property type="match status" value="1"/>
</dbReference>
<comment type="caution">
    <text evidence="1">The sequence shown here is derived from an EMBL/GenBank/DDBJ whole genome shotgun (WGS) entry which is preliminary data.</text>
</comment>
<evidence type="ECO:0000313" key="2">
    <source>
        <dbReference type="Proteomes" id="UP001220010"/>
    </source>
</evidence>
<dbReference type="RefSeq" id="WP_316965883.1">
    <property type="nucleotide sequence ID" value="NZ_JARFPK010000008.1"/>
</dbReference>
<organism evidence="1 2">
    <name type="scientific">Candidatus Methanocrinis natronophilus</name>
    <dbReference type="NCBI Taxonomy" id="3033396"/>
    <lineage>
        <taxon>Archaea</taxon>
        <taxon>Methanobacteriati</taxon>
        <taxon>Methanobacteriota</taxon>
        <taxon>Stenosarchaea group</taxon>
        <taxon>Methanomicrobia</taxon>
        <taxon>Methanotrichales</taxon>
        <taxon>Methanotrichaceae</taxon>
        <taxon>Methanocrinis</taxon>
    </lineage>
</organism>